<name>A0ABP4ABM6_9PSEU</name>
<dbReference type="InterPro" id="IPR000515">
    <property type="entry name" value="MetI-like"/>
</dbReference>
<evidence type="ECO:0000259" key="9">
    <source>
        <dbReference type="PROSITE" id="PS50928"/>
    </source>
</evidence>
<dbReference type="RefSeq" id="WP_343941474.1">
    <property type="nucleotide sequence ID" value="NZ_BAAAHP010000071.1"/>
</dbReference>
<keyword evidence="4" id="KW-1003">Cell membrane</keyword>
<keyword evidence="6 8" id="KW-1133">Transmembrane helix</keyword>
<feature type="transmembrane region" description="Helical" evidence="8">
    <location>
        <begin position="265"/>
        <end position="286"/>
    </location>
</feature>
<evidence type="ECO:0000256" key="7">
    <source>
        <dbReference type="ARBA" id="ARBA00023136"/>
    </source>
</evidence>
<evidence type="ECO:0000256" key="3">
    <source>
        <dbReference type="ARBA" id="ARBA00022448"/>
    </source>
</evidence>
<sequence>MRRRPIAGLLMAAPPVLVVAVFVGFPIATAIAYSLGHVGGLNATIARIAREQHTVDAWWQQTLGAYADVLADGRVLRDLLTTVTVTLVTTVVVVGLAWVIALYLRFSGSWAAQVLAAIAVVPMFIPVVIASWAILTFYAGDGFVRSVAATLGGEAPTLGYTVTCITIAMIWTSLPFATLMVTSGVQSVPNALIEAAADAGASLPRIVRSVLLPMAVVPTVIAATFTAIATLGAFTVPYFTGPNAPTMLGVGMAAYFQSYNLPQQAVVIAVIVFVIAAGIGALYVWANLRAARAAGRV</sequence>
<evidence type="ECO:0000256" key="8">
    <source>
        <dbReference type="RuleBase" id="RU363032"/>
    </source>
</evidence>
<organism evidence="10 11">
    <name type="scientific">Pseudonocardia zijingensis</name>
    <dbReference type="NCBI Taxonomy" id="153376"/>
    <lineage>
        <taxon>Bacteria</taxon>
        <taxon>Bacillati</taxon>
        <taxon>Actinomycetota</taxon>
        <taxon>Actinomycetes</taxon>
        <taxon>Pseudonocardiales</taxon>
        <taxon>Pseudonocardiaceae</taxon>
        <taxon>Pseudonocardia</taxon>
    </lineage>
</organism>
<feature type="transmembrane region" description="Helical" evidence="8">
    <location>
        <begin position="158"/>
        <end position="181"/>
    </location>
</feature>
<dbReference type="Gene3D" id="1.10.3720.10">
    <property type="entry name" value="MetI-like"/>
    <property type="match status" value="1"/>
</dbReference>
<dbReference type="SUPFAM" id="SSF161098">
    <property type="entry name" value="MetI-like"/>
    <property type="match status" value="1"/>
</dbReference>
<dbReference type="PANTHER" id="PTHR42929:SF1">
    <property type="entry name" value="INNER MEMBRANE ABC TRANSPORTER PERMEASE PROTEIN YDCU-RELATED"/>
    <property type="match status" value="1"/>
</dbReference>
<keyword evidence="3 8" id="KW-0813">Transport</keyword>
<comment type="similarity">
    <text evidence="2">Belongs to the binding-protein-dependent transport system permease family. CysTW subfamily.</text>
</comment>
<keyword evidence="5 8" id="KW-0812">Transmembrane</keyword>
<dbReference type="PANTHER" id="PTHR42929">
    <property type="entry name" value="INNER MEMBRANE ABC TRANSPORTER PERMEASE PROTEIN YDCU-RELATED-RELATED"/>
    <property type="match status" value="1"/>
</dbReference>
<dbReference type="InterPro" id="IPR035906">
    <property type="entry name" value="MetI-like_sf"/>
</dbReference>
<evidence type="ECO:0000256" key="1">
    <source>
        <dbReference type="ARBA" id="ARBA00004651"/>
    </source>
</evidence>
<comment type="subcellular location">
    <subcellularLocation>
        <location evidence="1 8">Cell membrane</location>
        <topology evidence="1 8">Multi-pass membrane protein</topology>
    </subcellularLocation>
</comment>
<keyword evidence="11" id="KW-1185">Reference proteome</keyword>
<comment type="caution">
    <text evidence="10">The sequence shown here is derived from an EMBL/GenBank/DDBJ whole genome shotgun (WGS) entry which is preliminary data.</text>
</comment>
<evidence type="ECO:0000256" key="2">
    <source>
        <dbReference type="ARBA" id="ARBA00007069"/>
    </source>
</evidence>
<dbReference type="Proteomes" id="UP001499967">
    <property type="component" value="Unassembled WGS sequence"/>
</dbReference>
<gene>
    <name evidence="10" type="ORF">GCM10009559_24800</name>
</gene>
<feature type="transmembrane region" description="Helical" evidence="8">
    <location>
        <begin position="12"/>
        <end position="33"/>
    </location>
</feature>
<keyword evidence="7 8" id="KW-0472">Membrane</keyword>
<evidence type="ECO:0000313" key="11">
    <source>
        <dbReference type="Proteomes" id="UP001499967"/>
    </source>
</evidence>
<evidence type="ECO:0000256" key="5">
    <source>
        <dbReference type="ARBA" id="ARBA00022692"/>
    </source>
</evidence>
<feature type="transmembrane region" description="Helical" evidence="8">
    <location>
        <begin position="79"/>
        <end position="103"/>
    </location>
</feature>
<dbReference type="CDD" id="cd06261">
    <property type="entry name" value="TM_PBP2"/>
    <property type="match status" value="1"/>
</dbReference>
<accession>A0ABP4ABM6</accession>
<feature type="domain" description="ABC transmembrane type-1" evidence="9">
    <location>
        <begin position="79"/>
        <end position="283"/>
    </location>
</feature>
<dbReference type="PROSITE" id="PS50928">
    <property type="entry name" value="ABC_TM1"/>
    <property type="match status" value="1"/>
</dbReference>
<reference evidence="11" key="1">
    <citation type="journal article" date="2019" name="Int. J. Syst. Evol. Microbiol.">
        <title>The Global Catalogue of Microorganisms (GCM) 10K type strain sequencing project: providing services to taxonomists for standard genome sequencing and annotation.</title>
        <authorList>
            <consortium name="The Broad Institute Genomics Platform"/>
            <consortium name="The Broad Institute Genome Sequencing Center for Infectious Disease"/>
            <person name="Wu L."/>
            <person name="Ma J."/>
        </authorList>
    </citation>
    <scope>NUCLEOTIDE SEQUENCE [LARGE SCALE GENOMIC DNA]</scope>
    <source>
        <strain evidence="11">JCM 11117</strain>
    </source>
</reference>
<evidence type="ECO:0000313" key="10">
    <source>
        <dbReference type="EMBL" id="GAA0934341.1"/>
    </source>
</evidence>
<feature type="transmembrane region" description="Helical" evidence="8">
    <location>
        <begin position="210"/>
        <end position="239"/>
    </location>
</feature>
<feature type="transmembrane region" description="Helical" evidence="8">
    <location>
        <begin position="115"/>
        <end position="138"/>
    </location>
</feature>
<dbReference type="Pfam" id="PF00528">
    <property type="entry name" value="BPD_transp_1"/>
    <property type="match status" value="1"/>
</dbReference>
<evidence type="ECO:0000256" key="6">
    <source>
        <dbReference type="ARBA" id="ARBA00022989"/>
    </source>
</evidence>
<dbReference type="EMBL" id="BAAAHP010000071">
    <property type="protein sequence ID" value="GAA0934341.1"/>
    <property type="molecule type" value="Genomic_DNA"/>
</dbReference>
<evidence type="ECO:0000256" key="4">
    <source>
        <dbReference type="ARBA" id="ARBA00022475"/>
    </source>
</evidence>
<proteinExistence type="inferred from homology"/>
<protein>
    <submittedName>
        <fullName evidence="10">ABC transporter permease subunit</fullName>
    </submittedName>
</protein>